<dbReference type="InterPro" id="IPR001623">
    <property type="entry name" value="DnaJ_domain"/>
</dbReference>
<sequence>MSRLFSIIVQRSKIGLRYKPFSTNSSVHNVYAALDLLDLREKNFSPRELRDAYFVAAKQCHPDAHVHRTSGDSKQTKSEDELKAELSIRFLEITEAYELLQKHPGGIIKRSSGDRTTFNASNPGADDIIIDYITKTEEQQFREACREYLGIDADIVEESKRCPMFRIWLGGNTIDAFHWNLFLMKNGGLAPMLREMKVLHLDEGDDAKRRRRRKSR</sequence>
<evidence type="ECO:0000313" key="2">
    <source>
        <dbReference type="EMBL" id="CAE0459756.1"/>
    </source>
</evidence>
<proteinExistence type="predicted"/>
<dbReference type="SUPFAM" id="SSF46565">
    <property type="entry name" value="Chaperone J-domain"/>
    <property type="match status" value="1"/>
</dbReference>
<feature type="domain" description="J" evidence="1">
    <location>
        <begin position="32"/>
        <end position="117"/>
    </location>
</feature>
<gene>
    <name evidence="2" type="ORF">CDEB00056_LOCUS4597</name>
</gene>
<dbReference type="EMBL" id="HBIO01006307">
    <property type="protein sequence ID" value="CAE0459756.1"/>
    <property type="molecule type" value="Transcribed_RNA"/>
</dbReference>
<evidence type="ECO:0000259" key="1">
    <source>
        <dbReference type="PROSITE" id="PS50076"/>
    </source>
</evidence>
<reference evidence="2" key="1">
    <citation type="submission" date="2021-01" db="EMBL/GenBank/DDBJ databases">
        <authorList>
            <person name="Corre E."/>
            <person name="Pelletier E."/>
            <person name="Niang G."/>
            <person name="Scheremetjew M."/>
            <person name="Finn R."/>
            <person name="Kale V."/>
            <person name="Holt S."/>
            <person name="Cochrane G."/>
            <person name="Meng A."/>
            <person name="Brown T."/>
            <person name="Cohen L."/>
        </authorList>
    </citation>
    <scope>NUCLEOTIDE SEQUENCE</scope>
    <source>
        <strain evidence="2">MM31A-1</strain>
    </source>
</reference>
<organism evidence="2">
    <name type="scientific">Chaetoceros debilis</name>
    <dbReference type="NCBI Taxonomy" id="122233"/>
    <lineage>
        <taxon>Eukaryota</taxon>
        <taxon>Sar</taxon>
        <taxon>Stramenopiles</taxon>
        <taxon>Ochrophyta</taxon>
        <taxon>Bacillariophyta</taxon>
        <taxon>Coscinodiscophyceae</taxon>
        <taxon>Chaetocerotophycidae</taxon>
        <taxon>Chaetocerotales</taxon>
        <taxon>Chaetocerotaceae</taxon>
        <taxon>Chaetoceros</taxon>
    </lineage>
</organism>
<dbReference type="Gene3D" id="1.10.287.110">
    <property type="entry name" value="DnaJ domain"/>
    <property type="match status" value="1"/>
</dbReference>
<name>A0A7S3PYR6_9STRA</name>
<accession>A0A7S3PYR6</accession>
<dbReference type="PROSITE" id="PS50076">
    <property type="entry name" value="DNAJ_2"/>
    <property type="match status" value="1"/>
</dbReference>
<protein>
    <recommendedName>
        <fullName evidence="1">J domain-containing protein</fullName>
    </recommendedName>
</protein>
<dbReference type="AlphaFoldDB" id="A0A7S3PYR6"/>
<dbReference type="InterPro" id="IPR036869">
    <property type="entry name" value="J_dom_sf"/>
</dbReference>